<sequence>MADRSKSGRDSPGVFISLYQAFTSTGGDVQSIVQQAQTLQVLSLLPTHPHLNPNPSPTTLDGAFISSPDSTIASTPPPHASPASSSTTVSALSDSPSSPPASSPPPAPSATPSADVSGPTSTALRPPSSAGRSRSNDAPFIVASVLAPVPLICLAVRRLRARDRREWERTHEEIAHAVRPAGTPTNGWVRSRLSDTNSEFPPEKGGSGTDPLFYKFPPGL</sequence>
<gene>
    <name evidence="2" type="ORF">DFH07DRAFT_849484</name>
</gene>
<reference evidence="2" key="1">
    <citation type="submission" date="2023-03" db="EMBL/GenBank/DDBJ databases">
        <title>Massive genome expansion in bonnet fungi (Mycena s.s.) driven by repeated elements and novel gene families across ecological guilds.</title>
        <authorList>
            <consortium name="Lawrence Berkeley National Laboratory"/>
            <person name="Harder C.B."/>
            <person name="Miyauchi S."/>
            <person name="Viragh M."/>
            <person name="Kuo A."/>
            <person name="Thoen E."/>
            <person name="Andreopoulos B."/>
            <person name="Lu D."/>
            <person name="Skrede I."/>
            <person name="Drula E."/>
            <person name="Henrissat B."/>
            <person name="Morin E."/>
            <person name="Kohler A."/>
            <person name="Barry K."/>
            <person name="LaButti K."/>
            <person name="Morin E."/>
            <person name="Salamov A."/>
            <person name="Lipzen A."/>
            <person name="Mereny Z."/>
            <person name="Hegedus B."/>
            <person name="Baldrian P."/>
            <person name="Stursova M."/>
            <person name="Weitz H."/>
            <person name="Taylor A."/>
            <person name="Grigoriev I.V."/>
            <person name="Nagy L.G."/>
            <person name="Martin F."/>
            <person name="Kauserud H."/>
        </authorList>
    </citation>
    <scope>NUCLEOTIDE SEQUENCE</scope>
    <source>
        <strain evidence="2">CBHHK188m</strain>
    </source>
</reference>
<dbReference type="Proteomes" id="UP001215280">
    <property type="component" value="Unassembled WGS sequence"/>
</dbReference>
<feature type="region of interest" description="Disordered" evidence="1">
    <location>
        <begin position="50"/>
        <end position="135"/>
    </location>
</feature>
<protein>
    <submittedName>
        <fullName evidence="2">Uncharacterized protein</fullName>
    </submittedName>
</protein>
<evidence type="ECO:0000313" key="3">
    <source>
        <dbReference type="Proteomes" id="UP001215280"/>
    </source>
</evidence>
<organism evidence="2 3">
    <name type="scientific">Mycena maculata</name>
    <dbReference type="NCBI Taxonomy" id="230809"/>
    <lineage>
        <taxon>Eukaryota</taxon>
        <taxon>Fungi</taxon>
        <taxon>Dikarya</taxon>
        <taxon>Basidiomycota</taxon>
        <taxon>Agaricomycotina</taxon>
        <taxon>Agaricomycetes</taxon>
        <taxon>Agaricomycetidae</taxon>
        <taxon>Agaricales</taxon>
        <taxon>Marasmiineae</taxon>
        <taxon>Mycenaceae</taxon>
        <taxon>Mycena</taxon>
    </lineage>
</organism>
<feature type="compositionally biased region" description="Pro residues" evidence="1">
    <location>
        <begin position="97"/>
        <end position="109"/>
    </location>
</feature>
<dbReference type="AlphaFoldDB" id="A0AAD7HWR6"/>
<accession>A0AAD7HWR6</accession>
<keyword evidence="3" id="KW-1185">Reference proteome</keyword>
<feature type="non-terminal residue" evidence="2">
    <location>
        <position position="220"/>
    </location>
</feature>
<proteinExistence type="predicted"/>
<name>A0AAD7HWR6_9AGAR</name>
<evidence type="ECO:0000313" key="2">
    <source>
        <dbReference type="EMBL" id="KAJ7730022.1"/>
    </source>
</evidence>
<dbReference type="EMBL" id="JARJLG010000194">
    <property type="protein sequence ID" value="KAJ7730022.1"/>
    <property type="molecule type" value="Genomic_DNA"/>
</dbReference>
<feature type="compositionally biased region" description="Low complexity" evidence="1">
    <location>
        <begin position="50"/>
        <end position="60"/>
    </location>
</feature>
<evidence type="ECO:0000256" key="1">
    <source>
        <dbReference type="SAM" id="MobiDB-lite"/>
    </source>
</evidence>
<comment type="caution">
    <text evidence="2">The sequence shown here is derived from an EMBL/GenBank/DDBJ whole genome shotgun (WGS) entry which is preliminary data.</text>
</comment>
<feature type="compositionally biased region" description="Low complexity" evidence="1">
    <location>
        <begin position="81"/>
        <end position="96"/>
    </location>
</feature>